<accession>A0A7U9XXA7</accession>
<dbReference type="Gene3D" id="3.40.630.30">
    <property type="match status" value="1"/>
</dbReference>
<dbReference type="PROSITE" id="PS51186">
    <property type="entry name" value="GNAT"/>
    <property type="match status" value="1"/>
</dbReference>
<dbReference type="Pfam" id="PF14542">
    <property type="entry name" value="Acetyltransf_CG"/>
    <property type="match status" value="1"/>
</dbReference>
<dbReference type="InterPro" id="IPR016181">
    <property type="entry name" value="Acyl_CoA_acyltransferase"/>
</dbReference>
<dbReference type="PANTHER" id="PTHR31435:SF10">
    <property type="entry name" value="BSR4717 PROTEIN"/>
    <property type="match status" value="1"/>
</dbReference>
<dbReference type="PANTHER" id="PTHR31435">
    <property type="entry name" value="PROTEIN NATD1"/>
    <property type="match status" value="1"/>
</dbReference>
<dbReference type="InterPro" id="IPR000182">
    <property type="entry name" value="GNAT_dom"/>
</dbReference>
<evidence type="ECO:0000313" key="2">
    <source>
        <dbReference type="Proteomes" id="UP000620133"/>
    </source>
</evidence>
<dbReference type="PROSITE" id="PS51729">
    <property type="entry name" value="GNAT_YJDJ"/>
    <property type="match status" value="1"/>
</dbReference>
<dbReference type="EMBL" id="AP024412">
    <property type="protein sequence ID" value="BCR36519.1"/>
    <property type="molecule type" value="Genomic_DNA"/>
</dbReference>
<dbReference type="InterPro" id="IPR031165">
    <property type="entry name" value="GNAT_YJDJ"/>
</dbReference>
<dbReference type="RefSeq" id="WP_176239871.1">
    <property type="nucleotide sequence ID" value="NZ_AP024412.1"/>
</dbReference>
<dbReference type="CDD" id="cd04301">
    <property type="entry name" value="NAT_SF"/>
    <property type="match status" value="1"/>
</dbReference>
<proteinExistence type="predicted"/>
<dbReference type="GO" id="GO:0016747">
    <property type="term" value="F:acyltransferase activity, transferring groups other than amino-acyl groups"/>
    <property type="evidence" value="ECO:0007669"/>
    <property type="project" value="InterPro"/>
</dbReference>
<dbReference type="Proteomes" id="UP000620133">
    <property type="component" value="Chromosome"/>
</dbReference>
<dbReference type="KEGG" id="manr:MPAN_014120"/>
<dbReference type="SUPFAM" id="SSF55729">
    <property type="entry name" value="Acyl-CoA N-acyltransferases (Nat)"/>
    <property type="match status" value="1"/>
</dbReference>
<evidence type="ECO:0000313" key="1">
    <source>
        <dbReference type="EMBL" id="BCR36519.1"/>
    </source>
</evidence>
<sequence length="103" mass="12078">MEFIYENHKIYVKDNEDKVIVEATFPLYNKETVVVDHTYVDPTLRGHGVASKLMHEVCKHAEKLGYKVVATCPYSIVWFKKHKEYDHLIDQLIQAELSPECRI</sequence>
<evidence type="ECO:0008006" key="3">
    <source>
        <dbReference type="Google" id="ProtNLM"/>
    </source>
</evidence>
<keyword evidence="2" id="KW-1185">Reference proteome</keyword>
<dbReference type="InterPro" id="IPR045057">
    <property type="entry name" value="Gcn5-rel_NAT"/>
</dbReference>
<reference evidence="1" key="1">
    <citation type="submission" date="2021-01" db="EMBL/GenBank/DDBJ databases">
        <title>Draft genome sequence of Acholeplasmataceae bacterium strain Mahy22.</title>
        <authorList>
            <person name="Watanabe M."/>
            <person name="Kojima H."/>
            <person name="Fukui M."/>
        </authorList>
    </citation>
    <scope>NUCLEOTIDE SEQUENCE</scope>
    <source>
        <strain evidence="1">Mahy22</strain>
    </source>
</reference>
<protein>
    <recommendedName>
        <fullName evidence="3">N-acetyltransferase</fullName>
    </recommendedName>
</protein>
<gene>
    <name evidence="1" type="ORF">MPAN_014120</name>
</gene>
<organism evidence="1 2">
    <name type="scientific">Mariniplasma anaerobium</name>
    <dbReference type="NCBI Taxonomy" id="2735436"/>
    <lineage>
        <taxon>Bacteria</taxon>
        <taxon>Bacillati</taxon>
        <taxon>Mycoplasmatota</taxon>
        <taxon>Mollicutes</taxon>
        <taxon>Acholeplasmatales</taxon>
        <taxon>Acholeplasmataceae</taxon>
        <taxon>Mariniplasma</taxon>
    </lineage>
</organism>
<name>A0A7U9XXA7_9MOLU</name>
<dbReference type="AlphaFoldDB" id="A0A7U9XXA7"/>